<dbReference type="SUPFAM" id="SSF52266">
    <property type="entry name" value="SGNH hydrolase"/>
    <property type="match status" value="1"/>
</dbReference>
<dbReference type="eggNOG" id="COG1649">
    <property type="taxonomic scope" value="Bacteria"/>
</dbReference>
<dbReference type="PANTHER" id="PTHR22901">
    <property type="entry name" value="SIALATE O-ACETYLESTERASE"/>
    <property type="match status" value="1"/>
</dbReference>
<dbReference type="Pfam" id="PF03629">
    <property type="entry name" value="SASA"/>
    <property type="match status" value="1"/>
</dbReference>
<organism evidence="4 5">
    <name type="scientific">Anditalea andensis</name>
    <dbReference type="NCBI Taxonomy" id="1048983"/>
    <lineage>
        <taxon>Bacteria</taxon>
        <taxon>Pseudomonadati</taxon>
        <taxon>Bacteroidota</taxon>
        <taxon>Cytophagia</taxon>
        <taxon>Cytophagales</taxon>
        <taxon>Cytophagaceae</taxon>
        <taxon>Anditalea</taxon>
    </lineage>
</organism>
<sequence length="474" mass="53321">MNRFYIFILLAFTASIQNALGEITLPAIFSDNMVLQRNMDAPMWGWGSPNGEVQIKPSWSSEVYHAKINGEGQWRITLPTPDAGGPYQIRLNDGDEISLNNILIGDIWLCSGQSNMEMPLKGFPGQPVEGGNEAIVTSRNPSIRLLTVPRKSRINPENDFEGGWKMAEPSSVGNFSATAWFFGQLLHQVLDVPIGLLHVSYGGSNIEAWMNSEMLKDFPEIVLPERQEQIKELSRTPTVLYNGMLAPVIGFGIKGAIWYQGESNYDRPDQYEDLQIAMVREWRKVWGQGGFPFYYTQISPFDYSQFTPDKKIEKNNSAYIRDAQRKVLDRIPKSGMAVLMDLGEDNNIHPKRKKEVGHRLAYMALSHTYDITGFESFSPEYSGMEINENLVTVSFNHVPNGITSFGKEVTGFEISGENRKFYPAKAVLRNKSLVLSSPDVPKPVAIRYAFKDFVVGELFSTGGLPLSSFRSDDW</sequence>
<dbReference type="OrthoDB" id="9816001at2"/>
<evidence type="ECO:0000259" key="3">
    <source>
        <dbReference type="Pfam" id="PF03629"/>
    </source>
</evidence>
<feature type="signal peptide" evidence="2">
    <location>
        <begin position="1"/>
        <end position="19"/>
    </location>
</feature>
<feature type="domain" description="Sialate O-acetylesterase" evidence="3">
    <location>
        <begin position="106"/>
        <end position="363"/>
    </location>
</feature>
<dbReference type="RefSeq" id="WP_035073274.1">
    <property type="nucleotide sequence ID" value="NZ_JMIH01000016.1"/>
</dbReference>
<keyword evidence="1" id="KW-0378">Hydrolase</keyword>
<dbReference type="AlphaFoldDB" id="A0A074LKC8"/>
<dbReference type="InterPro" id="IPR036514">
    <property type="entry name" value="SGNH_hydro_sf"/>
</dbReference>
<evidence type="ECO:0000256" key="1">
    <source>
        <dbReference type="ARBA" id="ARBA00022801"/>
    </source>
</evidence>
<dbReference type="GO" id="GO:0005975">
    <property type="term" value="P:carbohydrate metabolic process"/>
    <property type="evidence" value="ECO:0007669"/>
    <property type="project" value="TreeGrafter"/>
</dbReference>
<dbReference type="InterPro" id="IPR039329">
    <property type="entry name" value="SIAE"/>
</dbReference>
<dbReference type="EMBL" id="JMIH01000016">
    <property type="protein sequence ID" value="KEO74277.1"/>
    <property type="molecule type" value="Genomic_DNA"/>
</dbReference>
<evidence type="ECO:0000313" key="5">
    <source>
        <dbReference type="Proteomes" id="UP000027821"/>
    </source>
</evidence>
<evidence type="ECO:0000256" key="2">
    <source>
        <dbReference type="SAM" id="SignalP"/>
    </source>
</evidence>
<name>A0A074LKC8_9BACT</name>
<protein>
    <submittedName>
        <fullName evidence="4">9-O-acetylesterase</fullName>
    </submittedName>
</protein>
<dbReference type="Gene3D" id="3.40.50.1110">
    <property type="entry name" value="SGNH hydrolase"/>
    <property type="match status" value="1"/>
</dbReference>
<keyword evidence="5" id="KW-1185">Reference proteome</keyword>
<comment type="caution">
    <text evidence="4">The sequence shown here is derived from an EMBL/GenBank/DDBJ whole genome shotgun (WGS) entry which is preliminary data.</text>
</comment>
<dbReference type="STRING" id="1048983.EL17_09085"/>
<dbReference type="PANTHER" id="PTHR22901:SF0">
    <property type="entry name" value="SIALATE O-ACETYLESTERASE"/>
    <property type="match status" value="1"/>
</dbReference>
<feature type="chain" id="PRO_5001697865" evidence="2">
    <location>
        <begin position="20"/>
        <end position="474"/>
    </location>
</feature>
<dbReference type="GO" id="GO:0001681">
    <property type="term" value="F:sialate O-acetylesterase activity"/>
    <property type="evidence" value="ECO:0007669"/>
    <property type="project" value="InterPro"/>
</dbReference>
<accession>A0A074LKC8</accession>
<keyword evidence="2" id="KW-0732">Signal</keyword>
<gene>
    <name evidence="4" type="ORF">EL17_09085</name>
</gene>
<proteinExistence type="predicted"/>
<dbReference type="InterPro" id="IPR005181">
    <property type="entry name" value="SASA"/>
</dbReference>
<reference evidence="4 5" key="1">
    <citation type="submission" date="2014-04" db="EMBL/GenBank/DDBJ databases">
        <title>Characterization and application of a salt tolerant electro-active bacterium.</title>
        <authorList>
            <person name="Yang L."/>
            <person name="Wei S."/>
            <person name="Tay Q.X.M."/>
        </authorList>
    </citation>
    <scope>NUCLEOTIDE SEQUENCE [LARGE SCALE GENOMIC DNA]</scope>
    <source>
        <strain evidence="4 5">LY1</strain>
    </source>
</reference>
<dbReference type="Proteomes" id="UP000027821">
    <property type="component" value="Unassembled WGS sequence"/>
</dbReference>
<evidence type="ECO:0000313" key="4">
    <source>
        <dbReference type="EMBL" id="KEO74277.1"/>
    </source>
</evidence>